<name>M5FZR7_DACPD</name>
<reference evidence="1 2" key="1">
    <citation type="journal article" date="2012" name="Science">
        <title>The Paleozoic origin of enzymatic lignin decomposition reconstructed from 31 fungal genomes.</title>
        <authorList>
            <person name="Floudas D."/>
            <person name="Binder M."/>
            <person name="Riley R."/>
            <person name="Barry K."/>
            <person name="Blanchette R.A."/>
            <person name="Henrissat B."/>
            <person name="Martinez A.T."/>
            <person name="Otillar R."/>
            <person name="Spatafora J.W."/>
            <person name="Yadav J.S."/>
            <person name="Aerts A."/>
            <person name="Benoit I."/>
            <person name="Boyd A."/>
            <person name="Carlson A."/>
            <person name="Copeland A."/>
            <person name="Coutinho P.M."/>
            <person name="de Vries R.P."/>
            <person name="Ferreira P."/>
            <person name="Findley K."/>
            <person name="Foster B."/>
            <person name="Gaskell J."/>
            <person name="Glotzer D."/>
            <person name="Gorecki P."/>
            <person name="Heitman J."/>
            <person name="Hesse C."/>
            <person name="Hori C."/>
            <person name="Igarashi K."/>
            <person name="Jurgens J.A."/>
            <person name="Kallen N."/>
            <person name="Kersten P."/>
            <person name="Kohler A."/>
            <person name="Kuees U."/>
            <person name="Kumar T.K.A."/>
            <person name="Kuo A."/>
            <person name="LaButti K."/>
            <person name="Larrondo L.F."/>
            <person name="Lindquist E."/>
            <person name="Ling A."/>
            <person name="Lombard V."/>
            <person name="Lucas S."/>
            <person name="Lundell T."/>
            <person name="Martin R."/>
            <person name="McLaughlin D.J."/>
            <person name="Morgenstern I."/>
            <person name="Morin E."/>
            <person name="Murat C."/>
            <person name="Nagy L.G."/>
            <person name="Nolan M."/>
            <person name="Ohm R.A."/>
            <person name="Patyshakuliyeva A."/>
            <person name="Rokas A."/>
            <person name="Ruiz-Duenas F.J."/>
            <person name="Sabat G."/>
            <person name="Salamov A."/>
            <person name="Samejima M."/>
            <person name="Schmutz J."/>
            <person name="Slot J.C."/>
            <person name="St John F."/>
            <person name="Stenlid J."/>
            <person name="Sun H."/>
            <person name="Sun S."/>
            <person name="Syed K."/>
            <person name="Tsang A."/>
            <person name="Wiebenga A."/>
            <person name="Young D."/>
            <person name="Pisabarro A."/>
            <person name="Eastwood D.C."/>
            <person name="Martin F."/>
            <person name="Cullen D."/>
            <person name="Grigoriev I.V."/>
            <person name="Hibbett D.S."/>
        </authorList>
    </citation>
    <scope>NUCLEOTIDE SEQUENCE [LARGE SCALE GENOMIC DNA]</scope>
    <source>
        <strain evidence="1 2">DJM-731 SS1</strain>
    </source>
</reference>
<dbReference type="GeneID" id="63687284"/>
<organism evidence="1 2">
    <name type="scientific">Dacryopinax primogenitus (strain DJM 731)</name>
    <name type="common">Brown rot fungus</name>
    <dbReference type="NCBI Taxonomy" id="1858805"/>
    <lineage>
        <taxon>Eukaryota</taxon>
        <taxon>Fungi</taxon>
        <taxon>Dikarya</taxon>
        <taxon>Basidiomycota</taxon>
        <taxon>Agaricomycotina</taxon>
        <taxon>Dacrymycetes</taxon>
        <taxon>Dacrymycetales</taxon>
        <taxon>Dacrymycetaceae</taxon>
        <taxon>Dacryopinax</taxon>
    </lineage>
</organism>
<dbReference type="HOGENOM" id="CLU_2812281_0_0_1"/>
<evidence type="ECO:0000313" key="1">
    <source>
        <dbReference type="EMBL" id="EJU03516.1"/>
    </source>
</evidence>
<dbReference type="Proteomes" id="UP000030653">
    <property type="component" value="Unassembled WGS sequence"/>
</dbReference>
<keyword evidence="2" id="KW-1185">Reference proteome</keyword>
<dbReference type="RefSeq" id="XP_040630410.1">
    <property type="nucleotide sequence ID" value="XM_040772222.1"/>
</dbReference>
<protein>
    <submittedName>
        <fullName evidence="1">Uncharacterized protein</fullName>
    </submittedName>
</protein>
<proteinExistence type="predicted"/>
<accession>M5FZR7</accession>
<dbReference type="EMBL" id="JH795859">
    <property type="protein sequence ID" value="EJU03516.1"/>
    <property type="molecule type" value="Genomic_DNA"/>
</dbReference>
<gene>
    <name evidence="1" type="ORF">DACRYDRAFT_21079</name>
</gene>
<evidence type="ECO:0000313" key="2">
    <source>
        <dbReference type="Proteomes" id="UP000030653"/>
    </source>
</evidence>
<sequence>MATAATAAAAGFLVYLFLSWSWPFGSSLGAGMHRGFPSLFLHFYAFVRLRCLPFAQVLAMSLGSGDW</sequence>
<dbReference type="AlphaFoldDB" id="M5FZR7"/>